<proteinExistence type="predicted"/>
<keyword evidence="2" id="KW-1185">Reference proteome</keyword>
<dbReference type="Proteomes" id="UP000023152">
    <property type="component" value="Unassembled WGS sequence"/>
</dbReference>
<comment type="caution">
    <text evidence="1">The sequence shown here is derived from an EMBL/GenBank/DDBJ whole genome shotgun (WGS) entry which is preliminary data.</text>
</comment>
<dbReference type="EMBL" id="ASPP01035315">
    <property type="protein sequence ID" value="ETO02623.1"/>
    <property type="molecule type" value="Genomic_DNA"/>
</dbReference>
<evidence type="ECO:0000313" key="2">
    <source>
        <dbReference type="Proteomes" id="UP000023152"/>
    </source>
</evidence>
<evidence type="ECO:0000313" key="1">
    <source>
        <dbReference type="EMBL" id="ETO02623.1"/>
    </source>
</evidence>
<sequence>MLGQNTPHGIESIIRSNGKTDMLTKLPNMYATSELSNASMYGGIGSAYGVGNGIGYGIDMHDTKNKQAKMTSNNDMDVDTSGTRRIDFFFFFAWKNVIIELTTRQNI</sequence>
<organism evidence="1 2">
    <name type="scientific">Reticulomyxa filosa</name>
    <dbReference type="NCBI Taxonomy" id="46433"/>
    <lineage>
        <taxon>Eukaryota</taxon>
        <taxon>Sar</taxon>
        <taxon>Rhizaria</taxon>
        <taxon>Retaria</taxon>
        <taxon>Foraminifera</taxon>
        <taxon>Monothalamids</taxon>
        <taxon>Reticulomyxidae</taxon>
        <taxon>Reticulomyxa</taxon>
    </lineage>
</organism>
<feature type="non-terminal residue" evidence="1">
    <location>
        <position position="107"/>
    </location>
</feature>
<reference evidence="1 2" key="1">
    <citation type="journal article" date="2013" name="Curr. Biol.">
        <title>The Genome of the Foraminiferan Reticulomyxa filosa.</title>
        <authorList>
            <person name="Glockner G."/>
            <person name="Hulsmann N."/>
            <person name="Schleicher M."/>
            <person name="Noegel A.A."/>
            <person name="Eichinger L."/>
            <person name="Gallinger C."/>
            <person name="Pawlowski J."/>
            <person name="Sierra R."/>
            <person name="Euteneuer U."/>
            <person name="Pillet L."/>
            <person name="Moustafa A."/>
            <person name="Platzer M."/>
            <person name="Groth M."/>
            <person name="Szafranski K."/>
            <person name="Schliwa M."/>
        </authorList>
    </citation>
    <scope>NUCLEOTIDE SEQUENCE [LARGE SCALE GENOMIC DNA]</scope>
</reference>
<dbReference type="AlphaFoldDB" id="X6LKZ2"/>
<protein>
    <submittedName>
        <fullName evidence="1">Uncharacterized protein</fullName>
    </submittedName>
</protein>
<name>X6LKZ2_RETFI</name>
<gene>
    <name evidence="1" type="ORF">RFI_34795</name>
</gene>
<accession>X6LKZ2</accession>